<evidence type="ECO:0000313" key="1">
    <source>
        <dbReference type="EMBL" id="MDG5752866.1"/>
    </source>
</evidence>
<comment type="caution">
    <text evidence="1">The sequence shown here is derived from an EMBL/GenBank/DDBJ whole genome shotgun (WGS) entry which is preliminary data.</text>
</comment>
<proteinExistence type="predicted"/>
<accession>A0ABT6H0H0</accession>
<organism evidence="1 2">
    <name type="scientific">Ectobacillus antri</name>
    <dbReference type="NCBI Taxonomy" id="2486280"/>
    <lineage>
        <taxon>Bacteria</taxon>
        <taxon>Bacillati</taxon>
        <taxon>Bacillota</taxon>
        <taxon>Bacilli</taxon>
        <taxon>Bacillales</taxon>
        <taxon>Bacillaceae</taxon>
        <taxon>Ectobacillus</taxon>
    </lineage>
</organism>
<reference evidence="1 2" key="1">
    <citation type="submission" date="2023-04" db="EMBL/GenBank/DDBJ databases">
        <title>Ectobacillus antri isolated from activated sludge.</title>
        <authorList>
            <person name="Yan P."/>
            <person name="Liu X."/>
        </authorList>
    </citation>
    <scope>NUCLEOTIDE SEQUENCE [LARGE SCALE GENOMIC DNA]</scope>
    <source>
        <strain evidence="1 2">C18H</strain>
    </source>
</reference>
<dbReference type="RefSeq" id="WP_124563963.1">
    <property type="nucleotide sequence ID" value="NZ_JARRRY010000001.1"/>
</dbReference>
<keyword evidence="2" id="KW-1185">Reference proteome</keyword>
<evidence type="ECO:0000313" key="2">
    <source>
        <dbReference type="Proteomes" id="UP001218246"/>
    </source>
</evidence>
<sequence length="92" mass="10933">MQSNEPYLDFLSCFNESRNIIVSYEKLQEKMNHFNQWFLSLEQEKREVLSQQLILLLEEAKCKVQEEKDILEQIILSENAKGRANSTYGKYV</sequence>
<evidence type="ECO:0008006" key="3">
    <source>
        <dbReference type="Google" id="ProtNLM"/>
    </source>
</evidence>
<name>A0ABT6H0H0_9BACI</name>
<dbReference type="EMBL" id="JARULN010000001">
    <property type="protein sequence ID" value="MDG5752866.1"/>
    <property type="molecule type" value="Genomic_DNA"/>
</dbReference>
<dbReference type="Proteomes" id="UP001218246">
    <property type="component" value="Unassembled WGS sequence"/>
</dbReference>
<protein>
    <recommendedName>
        <fullName evidence="3">Flagellar protein FliT</fullName>
    </recommendedName>
</protein>
<gene>
    <name evidence="1" type="ORF">P6P90_02475</name>
</gene>